<dbReference type="EMBL" id="PCVG01000064">
    <property type="protein sequence ID" value="PIQ68278.1"/>
    <property type="molecule type" value="Genomic_DNA"/>
</dbReference>
<protein>
    <submittedName>
        <fullName evidence="1">Uncharacterized protein</fullName>
    </submittedName>
</protein>
<evidence type="ECO:0000313" key="2">
    <source>
        <dbReference type="Proteomes" id="UP000229342"/>
    </source>
</evidence>
<dbReference type="Proteomes" id="UP000229342">
    <property type="component" value="Unassembled WGS sequence"/>
</dbReference>
<dbReference type="AlphaFoldDB" id="A0A2H0KAJ6"/>
<name>A0A2H0KAJ6_9BACT</name>
<comment type="caution">
    <text evidence="1">The sequence shown here is derived from an EMBL/GenBank/DDBJ whole genome shotgun (WGS) entry which is preliminary data.</text>
</comment>
<accession>A0A2H0KAJ6</accession>
<gene>
    <name evidence="1" type="ORF">COV91_04895</name>
</gene>
<sequence>MNIEEKRKIAFRIWNWGMQPVKFVRDYLRNDLNNFGDNSVDEARLRSHYILVSFGFEMILKSRIAMLSTVQDKDELSKELQSIGHDFVKISDALGSELKNLGIEEIELKTGKCNDPKNPKDEFRYFSIETTDGREICIEHFTDIRYSCMGGGMRMVEKEEHKRILEYTVPILEISEKINTANDNTR</sequence>
<evidence type="ECO:0000313" key="1">
    <source>
        <dbReference type="EMBL" id="PIQ68278.1"/>
    </source>
</evidence>
<proteinExistence type="predicted"/>
<organism evidence="1 2">
    <name type="scientific">Candidatus Taylorbacteria bacterium CG11_big_fil_rev_8_21_14_0_20_46_11</name>
    <dbReference type="NCBI Taxonomy" id="1975025"/>
    <lineage>
        <taxon>Bacteria</taxon>
        <taxon>Candidatus Tayloriibacteriota</taxon>
    </lineage>
</organism>
<reference evidence="1 2" key="1">
    <citation type="submission" date="2017-09" db="EMBL/GenBank/DDBJ databases">
        <title>Depth-based differentiation of microbial function through sediment-hosted aquifers and enrichment of novel symbionts in the deep terrestrial subsurface.</title>
        <authorList>
            <person name="Probst A.J."/>
            <person name="Ladd B."/>
            <person name="Jarett J.K."/>
            <person name="Geller-Mcgrath D.E."/>
            <person name="Sieber C.M."/>
            <person name="Emerson J.B."/>
            <person name="Anantharaman K."/>
            <person name="Thomas B.C."/>
            <person name="Malmstrom R."/>
            <person name="Stieglmeier M."/>
            <person name="Klingl A."/>
            <person name="Woyke T."/>
            <person name="Ryan C.M."/>
            <person name="Banfield J.F."/>
        </authorList>
    </citation>
    <scope>NUCLEOTIDE SEQUENCE [LARGE SCALE GENOMIC DNA]</scope>
    <source>
        <strain evidence="1">CG11_big_fil_rev_8_21_14_0_20_46_11</strain>
    </source>
</reference>